<organism evidence="9 10">
    <name type="scientific">Homo sapiens</name>
    <name type="common">Human</name>
    <dbReference type="NCBI Taxonomy" id="9606"/>
    <lineage>
        <taxon>Eukaryota</taxon>
        <taxon>Metazoa</taxon>
        <taxon>Chordata</taxon>
        <taxon>Craniata</taxon>
        <taxon>Vertebrata</taxon>
        <taxon>Euteleostomi</taxon>
        <taxon>Mammalia</taxon>
        <taxon>Eutheria</taxon>
        <taxon>Euarchontoglires</taxon>
        <taxon>Primates</taxon>
        <taxon>Haplorrhini</taxon>
        <taxon>Catarrhini</taxon>
        <taxon>Hominidae</taxon>
        <taxon>Homo</taxon>
    </lineage>
</organism>
<feature type="domain" description="Beta-galactosidase 1-like first all-beta" evidence="7">
    <location>
        <begin position="272"/>
        <end position="384"/>
    </location>
</feature>
<dbReference type="HGNC" id="HGNC:4298">
    <property type="gene designation" value="GLB1"/>
</dbReference>
<dbReference type="PANTHER" id="PTHR23421">
    <property type="entry name" value="BETA-GALACTOSIDASE RELATED"/>
    <property type="match status" value="1"/>
</dbReference>
<gene>
    <name evidence="9" type="primary">GLB1</name>
</gene>
<dbReference type="GO" id="GO:0005794">
    <property type="term" value="C:Golgi apparatus"/>
    <property type="evidence" value="ECO:0000314"/>
    <property type="project" value="HPA"/>
</dbReference>
<dbReference type="GeneTree" id="ENSGT00950000182942"/>
<evidence type="ECO:0000313" key="10">
    <source>
        <dbReference type="Proteomes" id="UP000005640"/>
    </source>
</evidence>
<evidence type="ECO:0000313" key="9">
    <source>
        <dbReference type="Ensembl" id="ENSP00000305920.8"/>
    </source>
</evidence>
<evidence type="ECO:0007829" key="14">
    <source>
        <dbReference type="PubMed" id="24275569"/>
    </source>
</evidence>
<dbReference type="GeneID" id="2720"/>
<dbReference type="PIRSF" id="PIRSF006336">
    <property type="entry name" value="B-gal"/>
    <property type="match status" value="1"/>
</dbReference>
<feature type="compositionally biased region" description="Basic and acidic residues" evidence="4">
    <location>
        <begin position="537"/>
        <end position="546"/>
    </location>
</feature>
<dbReference type="Pfam" id="PF21467">
    <property type="entry name" value="BetaGal_gal-bd"/>
    <property type="match status" value="1"/>
</dbReference>
<dbReference type="InterPro" id="IPR008979">
    <property type="entry name" value="Galactose-bd-like_sf"/>
</dbReference>
<dbReference type="GO" id="GO:0004565">
    <property type="term" value="F:beta-galactosidase activity"/>
    <property type="evidence" value="ECO:0007669"/>
    <property type="project" value="InterPro"/>
</dbReference>
<feature type="compositionally biased region" description="Basic and acidic residues" evidence="4">
    <location>
        <begin position="521"/>
        <end position="530"/>
    </location>
</feature>
<dbReference type="InterPro" id="IPR026283">
    <property type="entry name" value="B-gal_1-like"/>
</dbReference>
<reference evidence="9" key="8">
    <citation type="submission" date="2025-09" db="UniProtKB">
        <authorList>
            <consortium name="Ensembl"/>
        </authorList>
    </citation>
    <scope>IDENTIFICATION</scope>
</reference>
<evidence type="ECO:0000256" key="4">
    <source>
        <dbReference type="SAM" id="MobiDB-lite"/>
    </source>
</evidence>
<dbReference type="OpenTargets" id="ENSG00000170266"/>
<feature type="domain" description="Beta-galactosidase galactose-binding" evidence="8">
    <location>
        <begin position="418"/>
        <end position="479"/>
    </location>
</feature>
<evidence type="ECO:0000256" key="3">
    <source>
        <dbReference type="ARBA" id="ARBA00023295"/>
    </source>
</evidence>
<evidence type="ECO:0000256" key="2">
    <source>
        <dbReference type="ARBA" id="ARBA00022801"/>
    </source>
</evidence>
<dbReference type="GO" id="GO:0005975">
    <property type="term" value="P:carbohydrate metabolic process"/>
    <property type="evidence" value="ECO:0007669"/>
    <property type="project" value="InterPro"/>
</dbReference>
<feature type="domain" description="Glycoside hydrolase 35 catalytic" evidence="6">
    <location>
        <begin position="40"/>
        <end position="82"/>
    </location>
</feature>
<protein>
    <submittedName>
        <fullName evidence="9">Galactosidase beta 1</fullName>
    </submittedName>
</protein>
<dbReference type="AlphaFoldDB" id="E7EQ29"/>
<evidence type="ECO:0000256" key="1">
    <source>
        <dbReference type="ARBA" id="ARBA00009809"/>
    </source>
</evidence>
<feature type="chain" id="PRO_5003219450" evidence="5">
    <location>
        <begin position="24"/>
        <end position="546"/>
    </location>
</feature>
<dbReference type="ChiTaRS" id="GLB1">
    <property type="organism name" value="human"/>
</dbReference>
<dbReference type="PRINTS" id="PR00742">
    <property type="entry name" value="GLHYDRLASE35"/>
</dbReference>
<dbReference type="EMBL" id="AC112211">
    <property type="status" value="NOT_ANNOTATED_CDS"/>
    <property type="molecule type" value="Genomic_DNA"/>
</dbReference>
<feature type="domain" description="Glycoside hydrolase 35 catalytic" evidence="6">
    <location>
        <begin position="114"/>
        <end position="225"/>
    </location>
</feature>
<dbReference type="VEuPathDB" id="HostDB:ENSG00000170266"/>
<dbReference type="InterPro" id="IPR001944">
    <property type="entry name" value="Glycoside_Hdrlase_35"/>
</dbReference>
<sequence>MPGFLVRILPLLLVLLLLGPTRGLRNATQRMFEIDYSRDSFLKDGQPFRYISGSIHYSRVPRFYWKDRLLKMKMAGLNAIQTLPGSCGQVVGSPSAQDEASPLSEWRASYNSAGSNITDAFLSQRKCEPKGPLINSEFYTGWLDHWGQPHSTIKTEAVASSLYDILARGASVNLYMFIGGTNFAYWNGANSPYAAQPTSYDYDAPLSEAGDLTEKYFALRNIIQKFEKVPEGPIPPSTPKFAYGKVTLEKLKTVGAALDILCPSGPIKSLYPLTFIQVKQHYGFVLYRTTLPQDCSNPAPLSSPLNGVHDRAYVAVDGIPQGVLERNNVITLNITGKAGATLDLLVENMGRVNYGAYINDFKGLVSNLTLSSNILTDWTIFPLDTEDAVCSHLGGWGHRDSGHHDEAWAHNSSNYTLPAFYMGNFSIPSGIPDLPQDTFIQFPGWTKGQVWINGFNLGRYWPARGPQLTLFVPQHILMTSAPNTITVLELEWAPCSSDDPELCAVTFVDRPVIGSSVTYDHPSKPVEKRLMPPPPQKNKDSWLDHV</sequence>
<dbReference type="SUPFAM" id="SSF49785">
    <property type="entry name" value="Galactose-binding domain-like"/>
    <property type="match status" value="1"/>
</dbReference>
<dbReference type="Pfam" id="PF21317">
    <property type="entry name" value="BetaGal_ABD_1"/>
    <property type="match status" value="1"/>
</dbReference>
<dbReference type="CTD" id="2720"/>
<dbReference type="SUPFAM" id="SSF51445">
    <property type="entry name" value="(Trans)glycosidases"/>
    <property type="match status" value="2"/>
</dbReference>
<dbReference type="ProteomicsDB" id="17492"/>
<dbReference type="InterPro" id="IPR048912">
    <property type="entry name" value="BetaGal1-like_ABD1"/>
</dbReference>
<evidence type="ECO:0007829" key="15">
    <source>
        <dbReference type="PubMed" id="25944712"/>
    </source>
</evidence>
<dbReference type="InterPro" id="IPR048913">
    <property type="entry name" value="BetaGal_gal-bd"/>
</dbReference>
<evidence type="ECO:0000259" key="7">
    <source>
        <dbReference type="Pfam" id="PF21317"/>
    </source>
</evidence>
<reference evidence="13" key="4">
    <citation type="journal article" date="2011" name="BMC Syst. Biol.">
        <title>Initial characterization of the human central proteome.</title>
        <authorList>
            <person name="Burkard T.R."/>
            <person name="Planyavsky M."/>
            <person name="Kaupe I."/>
            <person name="Breitwieser F.P."/>
            <person name="Burckstummer T."/>
            <person name="Bennett K.L."/>
            <person name="Superti-Furga G."/>
            <person name="Colinge J."/>
        </authorList>
    </citation>
    <scope>IDENTIFICATION BY MASS SPECTROMETRY [LARGE SCALE ANALYSIS]</scope>
</reference>
<dbReference type="Gene3D" id="3.20.20.80">
    <property type="entry name" value="Glycosidases"/>
    <property type="match status" value="2"/>
</dbReference>
<accession>E7EQ29</accession>
<dbReference type="Bgee" id="ENSG00000170266">
    <property type="expression patterns" value="Expressed in monocyte and 180 other cell types or tissues"/>
</dbReference>
<dbReference type="Proteomes" id="UP000005640">
    <property type="component" value="Chromosome 3"/>
</dbReference>
<keyword evidence="3" id="KW-0326">Glycosidase</keyword>
<dbReference type="UCSC" id="uc003cfj.2">
    <property type="organism name" value="human"/>
</dbReference>
<feature type="signal peptide" evidence="5">
    <location>
        <begin position="1"/>
        <end position="23"/>
    </location>
</feature>
<dbReference type="OrthoDB" id="1657402at2759"/>
<dbReference type="Gene3D" id="2.60.120.260">
    <property type="entry name" value="Galactose-binding domain-like"/>
    <property type="match status" value="2"/>
</dbReference>
<keyword evidence="10" id="KW-1185">Reference proteome</keyword>
<comment type="similarity">
    <text evidence="1">Belongs to the glycosyl hydrolase 35 family.</text>
</comment>
<dbReference type="FunFam" id="2.60.120.260:FF:000260">
    <property type="entry name" value="Beta-galactosidase"/>
    <property type="match status" value="1"/>
</dbReference>
<dbReference type="Ensembl" id="ENST00000307377.12">
    <property type="protein sequence ID" value="ENSP00000305920.8"/>
    <property type="gene ID" value="ENSG00000170266.16"/>
</dbReference>
<proteinExistence type="evidence at protein level"/>
<dbReference type="Pfam" id="PF01301">
    <property type="entry name" value="Glyco_hydro_35"/>
    <property type="match status" value="2"/>
</dbReference>
<dbReference type="Antibodypedia" id="3647">
    <property type="antibodies" value="705 antibodies from 39 providers"/>
</dbReference>
<keyword evidence="11 12" id="KW-1267">Proteomics identification</keyword>
<evidence type="ECO:0007829" key="12">
    <source>
        <dbReference type="ProteomicsDB" id="E7EQ29"/>
    </source>
</evidence>
<name>E7EQ29_HUMAN</name>
<keyword evidence="5" id="KW-0732">Signal</keyword>
<evidence type="ECO:0007829" key="11">
    <source>
        <dbReference type="PeptideAtlas" id="E7EQ29"/>
    </source>
</evidence>
<reference evidence="15" key="6">
    <citation type="journal article" date="2015" name="Proteomics">
        <title>N-terminome analysis of the human mitochondrial proteome.</title>
        <authorList>
            <person name="Vaca Jacome A.S."/>
            <person name="Rabilloud T."/>
            <person name="Schaeffer-Reiss C."/>
            <person name="Rompais M."/>
            <person name="Ayoub D."/>
            <person name="Lane L."/>
            <person name="Bairoch A."/>
            <person name="Van Dorsselaer A."/>
            <person name="Carapito C."/>
        </authorList>
    </citation>
    <scope>IDENTIFICATION BY MASS SPECTROMETRY [LARGE SCALE ANALYSIS]</scope>
</reference>
<dbReference type="FunFam" id="3.20.20.80:FF:000259">
    <property type="entry name" value="GLB1 isoform 3"/>
    <property type="match status" value="1"/>
</dbReference>
<evidence type="ECO:0007829" key="13">
    <source>
        <dbReference type="PubMed" id="21269460"/>
    </source>
</evidence>
<dbReference type="ExpressionAtlas" id="E7EQ29">
    <property type="expression patterns" value="baseline and differential"/>
</dbReference>
<dbReference type="InterPro" id="IPR031330">
    <property type="entry name" value="Gly_Hdrlase_35_cat"/>
</dbReference>
<reference evidence="9 10" key="2">
    <citation type="journal article" date="2004" name="Nature">
        <title>Finishing the euchromatic sequence of the human genome.</title>
        <authorList>
            <consortium name="International Human Genome Sequencing Consortium"/>
        </authorList>
    </citation>
    <scope>NUCLEOTIDE SEQUENCE [LARGE SCALE GENOMIC DNA]</scope>
</reference>
<evidence type="ECO:0000259" key="6">
    <source>
        <dbReference type="Pfam" id="PF01301"/>
    </source>
</evidence>
<dbReference type="SMR" id="E7EQ29"/>
<evidence type="ECO:0000259" key="8">
    <source>
        <dbReference type="Pfam" id="PF21467"/>
    </source>
</evidence>
<dbReference type="RefSeq" id="NP_001129074.2">
    <property type="nucleotide sequence ID" value="NM_001135602.3"/>
</dbReference>
<dbReference type="FunFam" id="2.60.120.260:FF:000115">
    <property type="entry name" value="Beta-galactosidase"/>
    <property type="match status" value="1"/>
</dbReference>
<dbReference type="MassIVE" id="E7EQ29"/>
<feature type="region of interest" description="Disordered" evidence="4">
    <location>
        <begin position="519"/>
        <end position="546"/>
    </location>
</feature>
<keyword evidence="2" id="KW-0378">Hydrolase</keyword>
<evidence type="ECO:0000256" key="5">
    <source>
        <dbReference type="SAM" id="SignalP"/>
    </source>
</evidence>
<dbReference type="InterPro" id="IPR017853">
    <property type="entry name" value="GH"/>
</dbReference>
<reference evidence="9 10" key="1">
    <citation type="journal article" date="2001" name="Nature">
        <title>Initial sequencing and analysis of the human genome.</title>
        <authorList>
            <consortium name="International Human Genome Sequencing Consortium"/>
            <person name="Lander E.S."/>
            <person name="Linton L.M."/>
            <person name="Birren B."/>
            <person name="Nusbaum C."/>
            <person name="Zody M.C."/>
            <person name="Baldwin J."/>
            <person name="Devon K."/>
            <person name="Dewar K."/>
            <person name="Doyle M."/>
            <person name="FitzHugh W."/>
            <person name="Funke R."/>
            <person name="Gage D."/>
            <person name="Harris K."/>
            <person name="Heaford A."/>
            <person name="Howland J."/>
            <person name="Kann L."/>
            <person name="Lehoczky J."/>
            <person name="LeVine R."/>
            <person name="McEwan P."/>
            <person name="McKernan K."/>
            <person name="Meldrim J."/>
            <person name="Mesirov J.P."/>
            <person name="Miranda C."/>
            <person name="Morris W."/>
            <person name="Naylor J."/>
            <person name="Raymond C."/>
            <person name="Rosetti M."/>
            <person name="Santos R."/>
            <person name="Sheridan A."/>
            <person name="Sougnez C."/>
            <person name="Stange-Thomann N."/>
            <person name="Stojanovic N."/>
            <person name="Subramanian A."/>
            <person name="Wyman D."/>
            <person name="Rogers J."/>
            <person name="Sulston J."/>
            <person name="Ainscough R."/>
            <person name="Beck S."/>
            <person name="Bentley D."/>
            <person name="Burton J."/>
            <person name="Clee C."/>
            <person name="Carter N."/>
            <person name="Coulson A."/>
            <person name="Deadman R."/>
            <person name="Deloukas P."/>
            <person name="Dunham A."/>
            <person name="Dunham I."/>
            <person name="Durbin R."/>
            <person name="French L."/>
            <person name="Grafham D."/>
            <person name="Gregory S."/>
            <person name="Hubbard T."/>
            <person name="Humphray S."/>
            <person name="Hunt A."/>
            <person name="Jones M."/>
            <person name="Lloyd C."/>
            <person name="McMurray A."/>
            <person name="Matthews L."/>
            <person name="Mercer S."/>
            <person name="Milne S."/>
            <person name="Mullikin J.C."/>
            <person name="Mungall A."/>
            <person name="Plumb R."/>
            <person name="Ross M."/>
            <person name="Shownkeen R."/>
            <person name="Sims S."/>
            <person name="Waterston R.H."/>
            <person name="Wilson R.K."/>
            <person name="Hillier L.W."/>
            <person name="McPherson J.D."/>
            <person name="Marra M.A."/>
            <person name="Mardis E.R."/>
            <person name="Fulton L.A."/>
            <person name="Chinwalla A.T."/>
            <person name="Pepin K.H."/>
            <person name="Gish W.R."/>
            <person name="Chissoe S.L."/>
            <person name="Wendl M.C."/>
            <person name="Delehaunty K.D."/>
            <person name="Miner T.L."/>
            <person name="Delehaunty A."/>
            <person name="Kramer J.B."/>
            <person name="Cook L.L."/>
            <person name="Fulton R.S."/>
            <person name="Johnson D.L."/>
            <person name="Minx P.J."/>
            <person name="Clifton S.W."/>
            <person name="Hawkins T."/>
            <person name="Branscomb E."/>
            <person name="Predki P."/>
            <person name="Richardson P."/>
            <person name="Wenning S."/>
            <person name="Slezak T."/>
            <person name="Doggett N."/>
            <person name="Cheng J.F."/>
            <person name="Olsen A."/>
            <person name="Lucas S."/>
            <person name="Elkin C."/>
            <person name="Uberbacher E."/>
            <person name="Frazier M."/>
            <person name="Gibbs R.A."/>
            <person name="Muzny D.M."/>
            <person name="Scherer S.E."/>
            <person name="Bouck J.B."/>
            <person name="Sodergren E.J."/>
            <person name="Worley K.C."/>
            <person name="Rives C.M."/>
            <person name="Gorrell J.H."/>
            <person name="Metzker M.L."/>
            <person name="Naylor S.L."/>
            <person name="Kucherlapati R.S."/>
            <person name="Nelson D.L."/>
            <person name="Weinstock G.M."/>
            <person name="Sakaki Y."/>
            <person name="Fujiyama A."/>
            <person name="Hattori M."/>
            <person name="Yada T."/>
            <person name="Toyoda A."/>
            <person name="Itoh T."/>
            <person name="Kawagoe C."/>
            <person name="Watanabe H."/>
            <person name="Totoki Y."/>
            <person name="Taylor T."/>
            <person name="Weissenbach J."/>
            <person name="Heilig R."/>
            <person name="Saurin W."/>
            <person name="Artiguenave F."/>
            <person name="Brottier P."/>
            <person name="Bruls T."/>
            <person name="Pelletier E."/>
            <person name="Robert C."/>
            <person name="Wincker P."/>
            <person name="Smith D.R."/>
            <person name="Doucette-Stamm L."/>
            <person name="Rubenfield M."/>
            <person name="Weinstock K."/>
            <person name="Lee H.M."/>
            <person name="Dubois J."/>
            <person name="Rosenthal A."/>
            <person name="Platzer M."/>
            <person name="Nyakatura G."/>
            <person name="Taudien S."/>
            <person name="Rump A."/>
            <person name="Yang H."/>
            <person name="Yu J."/>
            <person name="Wang J."/>
            <person name="Huang G."/>
            <person name="Gu J."/>
            <person name="Hood L."/>
            <person name="Rowen L."/>
            <person name="Madan A."/>
            <person name="Qin S."/>
            <person name="Davis R.W."/>
            <person name="Federspiel N.A."/>
            <person name="Abola A.P."/>
            <person name="Proctor M.J."/>
            <person name="Myers R.M."/>
            <person name="Schmutz J."/>
            <person name="Dickson M."/>
            <person name="Grimwood J."/>
            <person name="Cox D.R."/>
            <person name="Olson M.V."/>
            <person name="Kaul R."/>
            <person name="Raymond C."/>
            <person name="Shimizu N."/>
            <person name="Kawasaki K."/>
            <person name="Minoshima S."/>
            <person name="Evans G.A."/>
            <person name="Athanasiou M."/>
            <person name="Schultz R."/>
            <person name="Roe B.A."/>
            <person name="Chen F."/>
            <person name="Pan H."/>
            <person name="Ramser J."/>
            <person name="Lehrach H."/>
            <person name="Reinhardt R."/>
            <person name="McCombie W.R."/>
            <person name="de la Bastide M."/>
            <person name="Dedhia N."/>
            <person name="Blocker H."/>
            <person name="Hornischer K."/>
            <person name="Nordsiek G."/>
            <person name="Agarwala R."/>
            <person name="Aravind L."/>
            <person name="Bailey J.A."/>
            <person name="Bateman A."/>
            <person name="Batzoglou S."/>
            <person name="Birney E."/>
            <person name="Bork P."/>
            <person name="Brown D.G."/>
            <person name="Burge C.B."/>
            <person name="Cerutti L."/>
            <person name="Chen H.C."/>
            <person name="Church D."/>
            <person name="Clamp M."/>
            <person name="Copley R.R."/>
            <person name="Doerks T."/>
            <person name="Eddy S.R."/>
            <person name="Eichler E.E."/>
            <person name="Furey T.S."/>
            <person name="Galagan J."/>
            <person name="Gilbert J.G."/>
            <person name="Harmon C."/>
            <person name="Hayashizaki Y."/>
            <person name="Haussler D."/>
            <person name="Hermjakob H."/>
            <person name="Hokamp K."/>
            <person name="Jang W."/>
            <person name="Johnson L.S."/>
            <person name="Jones T.A."/>
            <person name="Kasif S."/>
            <person name="Kaspryzk A."/>
            <person name="Kennedy S."/>
            <person name="Kent W.J."/>
            <person name="Kitts P."/>
            <person name="Koonin E.V."/>
            <person name="Korf I."/>
            <person name="Kulp D."/>
            <person name="Lancet D."/>
            <person name="Lowe T.M."/>
            <person name="McLysaght A."/>
            <person name="Mikkelsen T."/>
            <person name="Moran J.V."/>
            <person name="Mulder N."/>
            <person name="Pollara V.J."/>
            <person name="Ponting C.P."/>
            <person name="Schuler G."/>
            <person name="Schultz J."/>
            <person name="Slater G."/>
            <person name="Smit A.F."/>
            <person name="Stupka E."/>
            <person name="Szustakowski J."/>
            <person name="Thierry-Mieg D."/>
            <person name="Thierry-Mieg J."/>
            <person name="Wagner L."/>
            <person name="Wallis J."/>
            <person name="Wheeler R."/>
            <person name="Williams A."/>
            <person name="Wolf Y.I."/>
            <person name="Wolfe K.H."/>
            <person name="Yang S.P."/>
            <person name="Yeh R.F."/>
            <person name="Collins F."/>
            <person name="Guyer M.S."/>
            <person name="Peterson J."/>
            <person name="Felsenfeld A."/>
            <person name="Wetterstrand K.A."/>
            <person name="Patrinos A."/>
            <person name="Morgan M.J."/>
            <person name="de Jong P."/>
            <person name="Catanese J.J."/>
            <person name="Osoegawa K."/>
            <person name="Shizuya H."/>
            <person name="Choi S."/>
            <person name="Chen Y.J."/>
        </authorList>
    </citation>
    <scope>NUCLEOTIDE SEQUENCE [LARGE SCALE GENOMIC DNA]</scope>
</reference>
<reference evidence="9" key="7">
    <citation type="submission" date="2025-08" db="UniProtKB">
        <authorList>
            <consortium name="Ensembl"/>
        </authorList>
    </citation>
    <scope>IDENTIFICATION</scope>
</reference>
<reference evidence="9 10" key="3">
    <citation type="journal article" date="2006" name="Nature">
        <title>The DNA sequence, annotation and analysis of human chromosome 3.</title>
        <authorList>
            <person name="Muzny D.M."/>
            <person name="Scherer S.E."/>
            <person name="Kaul R."/>
            <person name="Wang J."/>
            <person name="Yu J."/>
            <person name="Sudbrak R."/>
            <person name="Buhay C.J."/>
            <person name="Chen R."/>
            <person name="Cree A."/>
            <person name="Ding Y."/>
            <person name="Dugan-Rocha S."/>
            <person name="Gill R."/>
            <person name="Gunaratne P."/>
            <person name="Harris R.A."/>
            <person name="Hawes A.C."/>
            <person name="Hernandez J."/>
            <person name="Hodgson A.V."/>
            <person name="Hume J."/>
            <person name="Jackson A."/>
            <person name="Khan Z.M."/>
            <person name="Kovar-Smith C."/>
            <person name="Lewis L.R."/>
            <person name="Lozado R.J."/>
            <person name="Metzker M.L."/>
            <person name="Milosavljevic A."/>
            <person name="Miner G.R."/>
            <person name="Morgan M.B."/>
            <person name="Nazareth L.V."/>
            <person name="Scott G."/>
            <person name="Sodergren E."/>
            <person name="Song X.Z."/>
            <person name="Steffen D."/>
            <person name="Wei S."/>
            <person name="Wheeler D.A."/>
            <person name="Wright M.W."/>
            <person name="Worley K.C."/>
            <person name="Yuan Y."/>
            <person name="Zhang Z."/>
            <person name="Adams C.Q."/>
            <person name="Ansari-Lari M.A."/>
            <person name="Ayele M."/>
            <person name="Brown M.J."/>
            <person name="Chen G."/>
            <person name="Chen Z."/>
            <person name="Clendenning J."/>
            <person name="Clerc-Blankenburg K.P."/>
            <person name="Chen R."/>
            <person name="Chen Z."/>
            <person name="Davis C."/>
            <person name="Delgado O."/>
            <person name="Dinh H.H."/>
            <person name="Dong W."/>
            <person name="Draper H."/>
            <person name="Ernst S."/>
            <person name="Fu G."/>
            <person name="Gonzalez-Garay M.L."/>
            <person name="Garcia D.K."/>
            <person name="Gillett W."/>
            <person name="Gu J."/>
            <person name="Hao B."/>
            <person name="Haugen E."/>
            <person name="Havlak P."/>
            <person name="He X."/>
            <person name="Hennig S."/>
            <person name="Hu S."/>
            <person name="Huang W."/>
            <person name="Jackson L.R."/>
            <person name="Jacob L.S."/>
            <person name="Kelly S.H."/>
            <person name="Kube M."/>
            <person name="Levy R."/>
            <person name="Li Z."/>
            <person name="Liu B."/>
            <person name="Liu J."/>
            <person name="Liu W."/>
            <person name="Lu J."/>
            <person name="Maheshwari M."/>
            <person name="Nguyen B.V."/>
            <person name="Okwuonu G.O."/>
            <person name="Palmeiri A."/>
            <person name="Pasternak S."/>
            <person name="Perez L.M."/>
            <person name="Phelps K.A."/>
            <person name="Plopper F.J."/>
            <person name="Qiang B."/>
            <person name="Raymond C."/>
            <person name="Rodriguez R."/>
            <person name="Saenphimmachak C."/>
            <person name="Santibanez J."/>
            <person name="Shen H."/>
            <person name="Shen Y."/>
            <person name="Subramanian S."/>
            <person name="Tabor P.E."/>
            <person name="Verduzco D."/>
            <person name="Waldron L."/>
            <person name="Wang J."/>
            <person name="Wang J."/>
            <person name="Wang Q."/>
            <person name="Williams G.A."/>
            <person name="Wong G.K."/>
            <person name="Yao Z."/>
            <person name="Zhang J."/>
            <person name="Zhang X."/>
            <person name="Zhao G."/>
            <person name="Zhou J."/>
            <person name="Zhou Y."/>
            <person name="Nelson D."/>
            <person name="Lehrach H."/>
            <person name="Reinhardt R."/>
            <person name="Naylor S.L."/>
            <person name="Yang H."/>
            <person name="Olson M."/>
            <person name="Weinstock G."/>
            <person name="Gibbs R.A."/>
        </authorList>
    </citation>
    <scope>NUCLEOTIDE SEQUENCE [LARGE SCALE GENOMIC DNA]</scope>
</reference>
<reference evidence="14" key="5">
    <citation type="journal article" date="2014" name="J. Proteomics">
        <title>An enzyme assisted RP-RPLC approach for in-depth analysis of human liver phosphoproteome.</title>
        <authorList>
            <person name="Bian Y."/>
            <person name="Song C."/>
            <person name="Cheng K."/>
            <person name="Dong M."/>
            <person name="Wang F."/>
            <person name="Huang J."/>
            <person name="Sun D."/>
            <person name="Wang L."/>
            <person name="Ye M."/>
            <person name="Zou H."/>
        </authorList>
    </citation>
    <scope>IDENTIFICATION BY MASS SPECTROMETRY [LARGE SCALE ANALYSIS]</scope>
</reference>